<dbReference type="EMBL" id="HBIO01021105">
    <property type="protein sequence ID" value="CAE0471389.1"/>
    <property type="molecule type" value="Transcribed_RNA"/>
</dbReference>
<protein>
    <recommendedName>
        <fullName evidence="2">Dymeclin</fullName>
    </recommendedName>
</protein>
<organism evidence="6">
    <name type="scientific">Chaetoceros debilis</name>
    <dbReference type="NCBI Taxonomy" id="122233"/>
    <lineage>
        <taxon>Eukaryota</taxon>
        <taxon>Sar</taxon>
        <taxon>Stramenopiles</taxon>
        <taxon>Ochrophyta</taxon>
        <taxon>Bacillariophyta</taxon>
        <taxon>Coscinodiscophyceae</taxon>
        <taxon>Chaetocerotophycidae</taxon>
        <taxon>Chaetocerotales</taxon>
        <taxon>Chaetocerotaceae</taxon>
        <taxon>Chaetoceros</taxon>
    </lineage>
</organism>
<keyword evidence="4" id="KW-0449">Lipoprotein</keyword>
<sequence length="414" mass="45542">MNGFLQGGGSEPSERSGSGGDVFETVSLQDGLQEDAIGRSSLSRLGEDITHRNGNSGGNVGGLTINFEELFHSFGGILHNEVGSLVLYTLLQSSPIFAKSLAVRSGNDLENLVLPLLRTLYVSSSSSHHISGRTTMSRSKGTEVQVMERPFRSPSQLYVILILFLIFSQDASFPTDSFRRSNIPHVVWFKERQLKNISLGSLLVLSLLRCITFNLNRMQDPFLLSNCCAVLLNLSPNIANLHSYASMRLVSVLLATMKRYTVLVMKNGGRVAGEEDVTSLLGMYSEACRILLQVVKHAVRRKIVDRNLHLVYALVYHRRDLNTIVKAKSTPFRPVDTEKIRTVIAKADELIQGASARRADESMKVLEQNVHVLKGTHASSSRGTRSRLNSESSHHSEGGSGAFVAFLDSTIATR</sequence>
<dbReference type="GO" id="GO:0007030">
    <property type="term" value="P:Golgi organization"/>
    <property type="evidence" value="ECO:0007669"/>
    <property type="project" value="TreeGrafter"/>
</dbReference>
<evidence type="ECO:0000256" key="4">
    <source>
        <dbReference type="ARBA" id="ARBA00023288"/>
    </source>
</evidence>
<feature type="region of interest" description="Disordered" evidence="5">
    <location>
        <begin position="1"/>
        <end position="21"/>
    </location>
</feature>
<dbReference type="GO" id="GO:0005794">
    <property type="term" value="C:Golgi apparatus"/>
    <property type="evidence" value="ECO:0007669"/>
    <property type="project" value="TreeGrafter"/>
</dbReference>
<keyword evidence="3" id="KW-0519">Myristate</keyword>
<evidence type="ECO:0000256" key="1">
    <source>
        <dbReference type="ARBA" id="ARBA00010603"/>
    </source>
</evidence>
<accession>A0A7S3QB77</accession>
<dbReference type="PANTHER" id="PTHR12895:SF9">
    <property type="entry name" value="DYMECLIN"/>
    <property type="match status" value="1"/>
</dbReference>
<gene>
    <name evidence="6" type="ORF">CDEB00056_LOCUS16242</name>
</gene>
<dbReference type="PANTHER" id="PTHR12895">
    <property type="entry name" value="DYMECLIN"/>
    <property type="match status" value="1"/>
</dbReference>
<feature type="compositionally biased region" description="Gly residues" evidence="5">
    <location>
        <begin position="1"/>
        <end position="10"/>
    </location>
</feature>
<evidence type="ECO:0000313" key="6">
    <source>
        <dbReference type="EMBL" id="CAE0471389.1"/>
    </source>
</evidence>
<dbReference type="Pfam" id="PF09742">
    <property type="entry name" value="Dymeclin"/>
    <property type="match status" value="1"/>
</dbReference>
<evidence type="ECO:0000256" key="2">
    <source>
        <dbReference type="ARBA" id="ARBA00015736"/>
    </source>
</evidence>
<name>A0A7S3QB77_9STRA</name>
<comment type="similarity">
    <text evidence="1">Belongs to the dymeclin family.</text>
</comment>
<reference evidence="6" key="1">
    <citation type="submission" date="2021-01" db="EMBL/GenBank/DDBJ databases">
        <authorList>
            <person name="Corre E."/>
            <person name="Pelletier E."/>
            <person name="Niang G."/>
            <person name="Scheremetjew M."/>
            <person name="Finn R."/>
            <person name="Kale V."/>
            <person name="Holt S."/>
            <person name="Cochrane G."/>
            <person name="Meng A."/>
            <person name="Brown T."/>
            <person name="Cohen L."/>
        </authorList>
    </citation>
    <scope>NUCLEOTIDE SEQUENCE</scope>
    <source>
        <strain evidence="6">MM31A-1</strain>
    </source>
</reference>
<feature type="region of interest" description="Disordered" evidence="5">
    <location>
        <begin position="374"/>
        <end position="398"/>
    </location>
</feature>
<dbReference type="AlphaFoldDB" id="A0A7S3QB77"/>
<evidence type="ECO:0000256" key="3">
    <source>
        <dbReference type="ARBA" id="ARBA00022707"/>
    </source>
</evidence>
<evidence type="ECO:0000256" key="5">
    <source>
        <dbReference type="SAM" id="MobiDB-lite"/>
    </source>
</evidence>
<dbReference type="InterPro" id="IPR019142">
    <property type="entry name" value="Dymeclin"/>
</dbReference>
<proteinExistence type="inferred from homology"/>
<feature type="compositionally biased region" description="Polar residues" evidence="5">
    <location>
        <begin position="377"/>
        <end position="389"/>
    </location>
</feature>